<evidence type="ECO:0000313" key="2">
    <source>
        <dbReference type="Proteomes" id="UP000515163"/>
    </source>
</evidence>
<dbReference type="RefSeq" id="XP_031554514.1">
    <property type="nucleotide sequence ID" value="XM_031698654.1"/>
</dbReference>
<feature type="non-terminal residue" evidence="3">
    <location>
        <position position="197"/>
    </location>
</feature>
<dbReference type="SUPFAM" id="SSF48726">
    <property type="entry name" value="Immunoglobulin"/>
    <property type="match status" value="1"/>
</dbReference>
<sequence length="197" mass="21686">MIILDNMIRIKCEAVASPPANRFIMTIDDKGYNSSNGVIEVPAARKDKIYHINVSCIPRNKYGHGPMKKDVFRVYAPPTFITPLPTFYNMTISGITMKCETKGIPTPTITWISGDSGDIVSTGKYYNVSYVKCATKTMTFFCNAKNEIGNISSPEIRVNVMTKHNCSTVGKGLDETTPTALKLEIIVAITCGCLIFV</sequence>
<gene>
    <name evidence="3" type="primary">LOC116291485</name>
</gene>
<proteinExistence type="predicted"/>
<dbReference type="Proteomes" id="UP000515163">
    <property type="component" value="Unplaced"/>
</dbReference>
<accession>A0A6P8HDL7</accession>
<keyword evidence="2" id="KW-1185">Reference proteome</keyword>
<organism evidence="2 3">
    <name type="scientific">Actinia tenebrosa</name>
    <name type="common">Australian red waratah sea anemone</name>
    <dbReference type="NCBI Taxonomy" id="6105"/>
    <lineage>
        <taxon>Eukaryota</taxon>
        <taxon>Metazoa</taxon>
        <taxon>Cnidaria</taxon>
        <taxon>Anthozoa</taxon>
        <taxon>Hexacorallia</taxon>
        <taxon>Actiniaria</taxon>
        <taxon>Actiniidae</taxon>
        <taxon>Actinia</taxon>
    </lineage>
</organism>
<reference evidence="3" key="1">
    <citation type="submission" date="2025-08" db="UniProtKB">
        <authorList>
            <consortium name="RefSeq"/>
        </authorList>
    </citation>
    <scope>IDENTIFICATION</scope>
    <source>
        <tissue evidence="3">Tentacle</tissue>
    </source>
</reference>
<dbReference type="InterPro" id="IPR036179">
    <property type="entry name" value="Ig-like_dom_sf"/>
</dbReference>
<evidence type="ECO:0000259" key="1">
    <source>
        <dbReference type="PROSITE" id="PS50835"/>
    </source>
</evidence>
<dbReference type="OrthoDB" id="5969272at2759"/>
<dbReference type="InParanoid" id="A0A6P8HDL7"/>
<dbReference type="AlphaFoldDB" id="A0A6P8HDL7"/>
<dbReference type="Gene3D" id="2.60.40.10">
    <property type="entry name" value="Immunoglobulins"/>
    <property type="match status" value="1"/>
</dbReference>
<dbReference type="GeneID" id="116291485"/>
<dbReference type="PROSITE" id="PS50835">
    <property type="entry name" value="IG_LIKE"/>
    <property type="match status" value="1"/>
</dbReference>
<evidence type="ECO:0000313" key="3">
    <source>
        <dbReference type="RefSeq" id="XP_031554514.1"/>
    </source>
</evidence>
<dbReference type="InterPro" id="IPR007110">
    <property type="entry name" value="Ig-like_dom"/>
</dbReference>
<protein>
    <submittedName>
        <fullName evidence="3">Uncharacterized protein LOC116291485</fullName>
    </submittedName>
</protein>
<feature type="domain" description="Ig-like" evidence="1">
    <location>
        <begin position="77"/>
        <end position="159"/>
    </location>
</feature>
<dbReference type="KEGG" id="aten:116291485"/>
<name>A0A6P8HDL7_ACTTE</name>
<dbReference type="InterPro" id="IPR013783">
    <property type="entry name" value="Ig-like_fold"/>
</dbReference>